<feature type="region of interest" description="Disordered" evidence="1">
    <location>
        <begin position="732"/>
        <end position="817"/>
    </location>
</feature>
<dbReference type="EMBL" id="ML996565">
    <property type="protein sequence ID" value="KAF2763213.1"/>
    <property type="molecule type" value="Genomic_DNA"/>
</dbReference>
<keyword evidence="4" id="KW-1185">Reference proteome</keyword>
<feature type="domain" description="Heterokaryon incompatibility" evidence="2">
    <location>
        <begin position="55"/>
        <end position="197"/>
    </location>
</feature>
<sequence>MEGSRSAYTYSLCPLPDRLNFSRILKIQPSHGHDDAPLVCELSVMPNDSSTSVRFEALSWTWGQTGDRTNIIIKHGADSYAKEVSTNLASGLKRLRDDTRPRNLWCDQICIDQENTEERNAQVASMTNIYGKADNVCIWLGEGDAETDRAIEFIEKEVMKLGDFGAVMQQTTAADNLVALQTLMNLPWFSRRWVVQEITLAKRATLYCGTKLIPWNDFADAVTLCADIEAVSGELSVIIRKDATFGNVPRFYENVHELSAYRLVEAANSIVRRSSNSFSGPPAEIDSEIERFFSLEYLVSTLSSFESSNPRDTIYALLSIAKDSIPETKAQVGADDMKVMSSKQQGVFEKWSKAFRKWGSEKIQQSAYVVSYGQGEIEVWKEFIQFVVRNAEPSRCLDILCRSWAPESKPESQQKTSTPVSNPESQQKTSTPVVLPSWICTVANRTFAVSGANPKLGQRVERRNANALVGLPEFDQGNYKASGLRTIRPLLKFENCEAQKNGPEILRTYYDRTKSTKVTPENEFESLHLSGFKLDTIEKLGERSQSGNIPGEWFEIGGWFKGAEVPDEFWRTIVANRRADGRPASRIYPRLCGFSLMTGPGGNDVNISELMTNNTFTSAHFNGFLKRVQSVIWNRRMVRSTNGYLGLLPRNTKEDDIICILGGCSVPVVLRRHTKTKEQGAFQTECRRTENITRASILIADAWRRKAYGSDMLKVAETIKWPSTRLDTKAASASITSSASLPSTPTRVRPVDTQESGGKRKRERTPGSTNGKLLRSKKKQKTGPGLEKSPLLEHKQSTKTASSPTSPSKQVPKKSSIFWNPEADEEYYEFIGECYIHGMMNGEALKLQSKRFEAGDTSMENVTFELR</sequence>
<dbReference type="Proteomes" id="UP000799437">
    <property type="component" value="Unassembled WGS sequence"/>
</dbReference>
<evidence type="ECO:0000256" key="1">
    <source>
        <dbReference type="SAM" id="MobiDB-lite"/>
    </source>
</evidence>
<reference evidence="3" key="1">
    <citation type="journal article" date="2020" name="Stud. Mycol.">
        <title>101 Dothideomycetes genomes: a test case for predicting lifestyles and emergence of pathogens.</title>
        <authorList>
            <person name="Haridas S."/>
            <person name="Albert R."/>
            <person name="Binder M."/>
            <person name="Bloem J."/>
            <person name="Labutti K."/>
            <person name="Salamov A."/>
            <person name="Andreopoulos B."/>
            <person name="Baker S."/>
            <person name="Barry K."/>
            <person name="Bills G."/>
            <person name="Bluhm B."/>
            <person name="Cannon C."/>
            <person name="Castanera R."/>
            <person name="Culley D."/>
            <person name="Daum C."/>
            <person name="Ezra D."/>
            <person name="Gonzalez J."/>
            <person name="Henrissat B."/>
            <person name="Kuo A."/>
            <person name="Liang C."/>
            <person name="Lipzen A."/>
            <person name="Lutzoni F."/>
            <person name="Magnuson J."/>
            <person name="Mondo S."/>
            <person name="Nolan M."/>
            <person name="Ohm R."/>
            <person name="Pangilinan J."/>
            <person name="Park H.-J."/>
            <person name="Ramirez L."/>
            <person name="Alfaro M."/>
            <person name="Sun H."/>
            <person name="Tritt A."/>
            <person name="Yoshinaga Y."/>
            <person name="Zwiers L.-H."/>
            <person name="Turgeon B."/>
            <person name="Goodwin S."/>
            <person name="Spatafora J."/>
            <person name="Crous P."/>
            <person name="Grigoriev I."/>
        </authorList>
    </citation>
    <scope>NUCLEOTIDE SEQUENCE</scope>
    <source>
        <strain evidence="3">CBS 121739</strain>
    </source>
</reference>
<dbReference type="GeneID" id="54484169"/>
<dbReference type="PANTHER" id="PTHR24148">
    <property type="entry name" value="ANKYRIN REPEAT DOMAIN-CONTAINING PROTEIN 39 HOMOLOG-RELATED"/>
    <property type="match status" value="1"/>
</dbReference>
<accession>A0A6A6WM29</accession>
<dbReference type="Pfam" id="PF06985">
    <property type="entry name" value="HET"/>
    <property type="match status" value="1"/>
</dbReference>
<dbReference type="OrthoDB" id="3477286at2759"/>
<gene>
    <name evidence="3" type="ORF">EJ05DRAFT_472122</name>
</gene>
<evidence type="ECO:0000313" key="3">
    <source>
        <dbReference type="EMBL" id="KAF2763213.1"/>
    </source>
</evidence>
<feature type="compositionally biased region" description="Low complexity" evidence="1">
    <location>
        <begin position="798"/>
        <end position="810"/>
    </location>
</feature>
<evidence type="ECO:0000259" key="2">
    <source>
        <dbReference type="Pfam" id="PF06985"/>
    </source>
</evidence>
<feature type="region of interest" description="Disordered" evidence="1">
    <location>
        <begin position="408"/>
        <end position="429"/>
    </location>
</feature>
<dbReference type="AlphaFoldDB" id="A0A6A6WM29"/>
<feature type="compositionally biased region" description="Polar residues" evidence="1">
    <location>
        <begin position="411"/>
        <end position="429"/>
    </location>
</feature>
<feature type="compositionally biased region" description="Low complexity" evidence="1">
    <location>
        <begin position="732"/>
        <end position="746"/>
    </location>
</feature>
<organism evidence="3 4">
    <name type="scientific">Pseudovirgaria hyperparasitica</name>
    <dbReference type="NCBI Taxonomy" id="470096"/>
    <lineage>
        <taxon>Eukaryota</taxon>
        <taxon>Fungi</taxon>
        <taxon>Dikarya</taxon>
        <taxon>Ascomycota</taxon>
        <taxon>Pezizomycotina</taxon>
        <taxon>Dothideomycetes</taxon>
        <taxon>Dothideomycetes incertae sedis</taxon>
        <taxon>Acrospermales</taxon>
        <taxon>Acrospermaceae</taxon>
        <taxon>Pseudovirgaria</taxon>
    </lineage>
</organism>
<name>A0A6A6WM29_9PEZI</name>
<dbReference type="InterPro" id="IPR052895">
    <property type="entry name" value="HetReg/Transcr_Mod"/>
</dbReference>
<dbReference type="InterPro" id="IPR010730">
    <property type="entry name" value="HET"/>
</dbReference>
<dbReference type="RefSeq" id="XP_033605664.1">
    <property type="nucleotide sequence ID" value="XM_033743115.1"/>
</dbReference>
<evidence type="ECO:0000313" key="4">
    <source>
        <dbReference type="Proteomes" id="UP000799437"/>
    </source>
</evidence>
<dbReference type="PANTHER" id="PTHR24148:SF64">
    <property type="entry name" value="HETEROKARYON INCOMPATIBILITY DOMAIN-CONTAINING PROTEIN"/>
    <property type="match status" value="1"/>
</dbReference>
<protein>
    <recommendedName>
        <fullName evidence="2">Heterokaryon incompatibility domain-containing protein</fullName>
    </recommendedName>
</protein>
<proteinExistence type="predicted"/>